<evidence type="ECO:0000256" key="1">
    <source>
        <dbReference type="SAM" id="MobiDB-lite"/>
    </source>
</evidence>
<name>A0AAD9H6I8_9PEZI</name>
<dbReference type="AlphaFoldDB" id="A0AAD9H6I8"/>
<dbReference type="Proteomes" id="UP001232148">
    <property type="component" value="Unassembled WGS sequence"/>
</dbReference>
<dbReference type="PANTHER" id="PTHR38795">
    <property type="entry name" value="DUF6604 DOMAIN-CONTAINING PROTEIN"/>
    <property type="match status" value="1"/>
</dbReference>
<dbReference type="InterPro" id="IPR046539">
    <property type="entry name" value="DUF6604"/>
</dbReference>
<sequence length="861" mass="96858">MATRNTYLSYKRDTRCLLYWVIHASNFVIMTNRKTDHCWKSPVRFNTSGTVTAGEFAAMTRLIGEEMSSVPSMVLGLLRSVILARTAHWDGFQQYTEGDPQVEKSFASDRIFTIALYKAFEVFETLCANRQGAGQDSGNESQVYDAIEDMILASDFSVRNIRTANDTESDNESSNKGKKKKKKAKTAVRGFPGDVTLAKVPLNDYCFLRTDDEQMTEYAMAVCSYFRECYNLRAYLQGIWREVAYDGLNIVVAGALVQLAIGMVKKTESVVLADFPGRITFATLERTITLGNVQKAEDEFGAAMHLLIPDDQSHGSDNASIDLREYIMSYTYRDLVDFVVDYQQQRNGGLENIDWSPGSHYVRIEAVTGLEDFAAIITALAMQKSGTYVPEHIPPHQVFVVQCIVDAFTVSRGWSVDMLKGDVLMNPPQSFNPTREIELFWDREDEGQNTGCASAIRQLNEVLETDEAIRKQPDYHLMWRSSMEALRRILTCLGCSTHLREAFTFPDSAFSETHANGLWDLSPFLCAVGLMDGIDLAFRYSMSILDSLNMISAMLHLHNMLVKAGYLKTPNRLYHSVQDLFRDCIFYKGKVPTYNFGRCFQRQVDEAWGPGKQHQKGARSIAAFESGGGLHASMDPSLNLSFKKKSNLLLYRDANWDMESISDGDIEPRSSLAMLRISQTKQILDSQTGRKTLEETDLIRRAKAELKVDNDELLSMASAQTGVESAGQGSPRPTGEQLLRLVKKDIYNDVCGHSPSSGINYLAVAATVLSHCGGMELELGRLNLPLFMQFFSSADPEKRLYFLHQAMDRRDEGCLRAMAGVMETFRDSLKDFVYWEDMGRAADMPDRRSGDRPTEEQCPVM</sequence>
<keyword evidence="4" id="KW-1185">Reference proteome</keyword>
<accession>A0AAD9H6I8</accession>
<gene>
    <name evidence="3" type="ORF">LX32DRAFT_697948</name>
</gene>
<evidence type="ECO:0000313" key="4">
    <source>
        <dbReference type="Proteomes" id="UP001232148"/>
    </source>
</evidence>
<evidence type="ECO:0000313" key="3">
    <source>
        <dbReference type="EMBL" id="KAK2023371.1"/>
    </source>
</evidence>
<feature type="domain" description="DUF6604" evidence="2">
    <location>
        <begin position="9"/>
        <end position="271"/>
    </location>
</feature>
<organism evidence="3 4">
    <name type="scientific">Colletotrichum zoysiae</name>
    <dbReference type="NCBI Taxonomy" id="1216348"/>
    <lineage>
        <taxon>Eukaryota</taxon>
        <taxon>Fungi</taxon>
        <taxon>Dikarya</taxon>
        <taxon>Ascomycota</taxon>
        <taxon>Pezizomycotina</taxon>
        <taxon>Sordariomycetes</taxon>
        <taxon>Hypocreomycetidae</taxon>
        <taxon>Glomerellales</taxon>
        <taxon>Glomerellaceae</taxon>
        <taxon>Colletotrichum</taxon>
        <taxon>Colletotrichum graminicola species complex</taxon>
    </lineage>
</organism>
<evidence type="ECO:0000259" key="2">
    <source>
        <dbReference type="Pfam" id="PF20253"/>
    </source>
</evidence>
<reference evidence="3" key="1">
    <citation type="submission" date="2021-06" db="EMBL/GenBank/DDBJ databases">
        <title>Comparative genomics, transcriptomics and evolutionary studies reveal genomic signatures of adaptation to plant cell wall in hemibiotrophic fungi.</title>
        <authorList>
            <consortium name="DOE Joint Genome Institute"/>
            <person name="Baroncelli R."/>
            <person name="Diaz J.F."/>
            <person name="Benocci T."/>
            <person name="Peng M."/>
            <person name="Battaglia E."/>
            <person name="Haridas S."/>
            <person name="Andreopoulos W."/>
            <person name="Labutti K."/>
            <person name="Pangilinan J."/>
            <person name="Floch G.L."/>
            <person name="Makela M.R."/>
            <person name="Henrissat B."/>
            <person name="Grigoriev I.V."/>
            <person name="Crouch J.A."/>
            <person name="De Vries R.P."/>
            <person name="Sukno S.A."/>
            <person name="Thon M.R."/>
        </authorList>
    </citation>
    <scope>NUCLEOTIDE SEQUENCE</scope>
    <source>
        <strain evidence="3">MAFF235873</strain>
    </source>
</reference>
<dbReference type="EMBL" id="MU843002">
    <property type="protein sequence ID" value="KAK2023371.1"/>
    <property type="molecule type" value="Genomic_DNA"/>
</dbReference>
<dbReference type="PANTHER" id="PTHR38795:SF1">
    <property type="entry name" value="DUF6604 DOMAIN-CONTAINING PROTEIN"/>
    <property type="match status" value="1"/>
</dbReference>
<protein>
    <recommendedName>
        <fullName evidence="2">DUF6604 domain-containing protein</fullName>
    </recommendedName>
</protein>
<dbReference type="Pfam" id="PF20253">
    <property type="entry name" value="DUF6604"/>
    <property type="match status" value="1"/>
</dbReference>
<comment type="caution">
    <text evidence="3">The sequence shown here is derived from an EMBL/GenBank/DDBJ whole genome shotgun (WGS) entry which is preliminary data.</text>
</comment>
<proteinExistence type="predicted"/>
<dbReference type="InterPro" id="IPR016864">
    <property type="entry name" value="UCP028035"/>
</dbReference>
<feature type="compositionally biased region" description="Basic residues" evidence="1">
    <location>
        <begin position="176"/>
        <end position="185"/>
    </location>
</feature>
<dbReference type="PIRSF" id="PIRSF028035">
    <property type="entry name" value="UCP028035"/>
    <property type="match status" value="1"/>
</dbReference>
<feature type="region of interest" description="Disordered" evidence="1">
    <location>
        <begin position="163"/>
        <end position="185"/>
    </location>
</feature>